<dbReference type="Proteomes" id="UP000475862">
    <property type="component" value="Unassembled WGS sequence"/>
</dbReference>
<feature type="region of interest" description="Disordered" evidence="1">
    <location>
        <begin position="71"/>
        <end position="106"/>
    </location>
</feature>
<feature type="compositionally biased region" description="Basic and acidic residues" evidence="1">
    <location>
        <begin position="79"/>
        <end position="103"/>
    </location>
</feature>
<feature type="transmembrane region" description="Helical" evidence="2">
    <location>
        <begin position="6"/>
        <end position="28"/>
    </location>
</feature>
<dbReference type="EMBL" id="VYZN01000036">
    <property type="protein sequence ID" value="KAE9533248.1"/>
    <property type="molecule type" value="Genomic_DNA"/>
</dbReference>
<evidence type="ECO:0000313" key="3">
    <source>
        <dbReference type="EMBL" id="KAE9533248.1"/>
    </source>
</evidence>
<dbReference type="InterPro" id="IPR009072">
    <property type="entry name" value="Histone-fold"/>
</dbReference>
<evidence type="ECO:0000256" key="2">
    <source>
        <dbReference type="SAM" id="Phobius"/>
    </source>
</evidence>
<evidence type="ECO:0000256" key="1">
    <source>
        <dbReference type="SAM" id="MobiDB-lite"/>
    </source>
</evidence>
<organism evidence="3 4">
    <name type="scientific">Aphis glycines</name>
    <name type="common">Soybean aphid</name>
    <dbReference type="NCBI Taxonomy" id="307491"/>
    <lineage>
        <taxon>Eukaryota</taxon>
        <taxon>Metazoa</taxon>
        <taxon>Ecdysozoa</taxon>
        <taxon>Arthropoda</taxon>
        <taxon>Hexapoda</taxon>
        <taxon>Insecta</taxon>
        <taxon>Pterygota</taxon>
        <taxon>Neoptera</taxon>
        <taxon>Paraneoptera</taxon>
        <taxon>Hemiptera</taxon>
        <taxon>Sternorrhyncha</taxon>
        <taxon>Aphidomorpha</taxon>
        <taxon>Aphidoidea</taxon>
        <taxon>Aphididae</taxon>
        <taxon>Aphidini</taxon>
        <taxon>Aphis</taxon>
        <taxon>Aphis</taxon>
    </lineage>
</organism>
<comment type="caution">
    <text evidence="3">The sequence shown here is derived from an EMBL/GenBank/DDBJ whole genome shotgun (WGS) entry which is preliminary data.</text>
</comment>
<accession>A0A6G0THY0</accession>
<protein>
    <recommendedName>
        <fullName evidence="5">Transcription factor CBF/NF-Y/archaeal histone domain-containing protein</fullName>
    </recommendedName>
</protein>
<keyword evidence="2" id="KW-1133">Transmembrane helix</keyword>
<evidence type="ECO:0000313" key="4">
    <source>
        <dbReference type="Proteomes" id="UP000475862"/>
    </source>
</evidence>
<dbReference type="AlphaFoldDB" id="A0A6G0THY0"/>
<name>A0A6G0THY0_APHGL</name>
<proteinExistence type="predicted"/>
<sequence length="188" mass="21515">MSYGSYAGYSSFIIVYNHYTTASLLYVVTCYYLKAFSKKKSFIKIHTSFYLLILSNYSCFKSLIMSALNNPSTSTDQNDPNKDKSKTPKSEDIIMKNTPDNDNKGPSSLYIVTKATKLFVQKLAQDALKGQKHYRHLEYNDFARAVEENENMNFLSEIIPTKNFMAECYNILVDEESSEDDEDNDNSS</sequence>
<gene>
    <name evidence="3" type="ORF">AGLY_009289</name>
</gene>
<dbReference type="Gene3D" id="1.10.20.10">
    <property type="entry name" value="Histone, subunit A"/>
    <property type="match status" value="1"/>
</dbReference>
<dbReference type="SUPFAM" id="SSF47113">
    <property type="entry name" value="Histone-fold"/>
    <property type="match status" value="1"/>
</dbReference>
<dbReference type="GO" id="GO:0046982">
    <property type="term" value="F:protein heterodimerization activity"/>
    <property type="evidence" value="ECO:0007669"/>
    <property type="project" value="InterPro"/>
</dbReference>
<dbReference type="OrthoDB" id="1291358at2759"/>
<evidence type="ECO:0008006" key="5">
    <source>
        <dbReference type="Google" id="ProtNLM"/>
    </source>
</evidence>
<keyword evidence="4" id="KW-1185">Reference proteome</keyword>
<keyword evidence="2" id="KW-0472">Membrane</keyword>
<keyword evidence="2" id="KW-0812">Transmembrane</keyword>
<reference evidence="3 4" key="1">
    <citation type="submission" date="2019-08" db="EMBL/GenBank/DDBJ databases">
        <title>The genome of the soybean aphid Biotype 1, its phylome, world population structure and adaptation to the North American continent.</title>
        <authorList>
            <person name="Giordano R."/>
            <person name="Donthu R.K."/>
            <person name="Hernandez A.G."/>
            <person name="Wright C.L."/>
            <person name="Zimin A.V."/>
        </authorList>
    </citation>
    <scope>NUCLEOTIDE SEQUENCE [LARGE SCALE GENOMIC DNA]</scope>
    <source>
        <tissue evidence="3">Whole aphids</tissue>
    </source>
</reference>